<dbReference type="EMBL" id="LN899823">
    <property type="protein sequence ID" value="CUV23056.1"/>
    <property type="molecule type" value="Genomic_DNA"/>
</dbReference>
<name>A0A0S4W5Q2_RALSL</name>
<feature type="region of interest" description="Disordered" evidence="1">
    <location>
        <begin position="1"/>
        <end position="21"/>
    </location>
</feature>
<feature type="compositionally biased region" description="Low complexity" evidence="1">
    <location>
        <begin position="1"/>
        <end position="15"/>
    </location>
</feature>
<proteinExistence type="predicted"/>
<evidence type="ECO:0000256" key="1">
    <source>
        <dbReference type="SAM" id="MobiDB-lite"/>
    </source>
</evidence>
<dbReference type="EMBL" id="LN899822">
    <property type="protein sequence ID" value="CUV59594.1"/>
    <property type="molecule type" value="Genomic_DNA"/>
</dbReference>
<accession>A0A0S4W5Q2</accession>
<evidence type="ECO:0000313" key="5">
    <source>
        <dbReference type="EMBL" id="CUV59594.1"/>
    </source>
</evidence>
<dbReference type="Gene3D" id="3.90.1150.10">
    <property type="entry name" value="Aspartate Aminotransferase, domain 1"/>
    <property type="match status" value="1"/>
</dbReference>
<evidence type="ECO:0000313" key="2">
    <source>
        <dbReference type="EMBL" id="CUV23056.1"/>
    </source>
</evidence>
<dbReference type="PATRIC" id="fig|305.108.peg.3288"/>
<gene>
    <name evidence="5" type="ORF">RD1301_v1_470009</name>
    <name evidence="2" type="ORF">RUN1744_v1_320016</name>
    <name evidence="3" type="ORF">TD1301_v1_2530016</name>
    <name evidence="4" type="ORF">TF3108_v1_820037</name>
</gene>
<dbReference type="AlphaFoldDB" id="A0A0S4W5Q2"/>
<feature type="region of interest" description="Disordered" evidence="1">
    <location>
        <begin position="54"/>
        <end position="74"/>
    </location>
</feature>
<evidence type="ECO:0000313" key="4">
    <source>
        <dbReference type="EMBL" id="CUV41625.1"/>
    </source>
</evidence>
<dbReference type="EMBL" id="LN899825">
    <property type="protein sequence ID" value="CUV36863.1"/>
    <property type="molecule type" value="Genomic_DNA"/>
</dbReference>
<reference evidence="4" key="1">
    <citation type="submission" date="2015-10" db="EMBL/GenBank/DDBJ databases">
        <authorList>
            <person name="Gilbert D.G."/>
        </authorList>
    </citation>
    <scope>NUCLEOTIDE SEQUENCE</scope>
    <source>
        <strain evidence="4">Phyl III-seqv23</strain>
    </source>
</reference>
<protein>
    <submittedName>
        <fullName evidence="4">Uncharacterized protein</fullName>
    </submittedName>
</protein>
<organism evidence="4">
    <name type="scientific">Ralstonia solanacearum</name>
    <name type="common">Pseudomonas solanacearum</name>
    <dbReference type="NCBI Taxonomy" id="305"/>
    <lineage>
        <taxon>Bacteria</taxon>
        <taxon>Pseudomonadati</taxon>
        <taxon>Pseudomonadota</taxon>
        <taxon>Betaproteobacteria</taxon>
        <taxon>Burkholderiales</taxon>
        <taxon>Burkholderiaceae</taxon>
        <taxon>Ralstonia</taxon>
        <taxon>Ralstonia solanacearum species complex</taxon>
    </lineage>
</organism>
<evidence type="ECO:0000313" key="3">
    <source>
        <dbReference type="EMBL" id="CUV36863.1"/>
    </source>
</evidence>
<dbReference type="InterPro" id="IPR015422">
    <property type="entry name" value="PyrdxlP-dep_Trfase_small"/>
</dbReference>
<dbReference type="EMBL" id="LN899826">
    <property type="protein sequence ID" value="CUV41625.1"/>
    <property type="molecule type" value="Genomic_DNA"/>
</dbReference>
<sequence length="74" mass="7846">MASSSGASHALGHKSLSGKAPGLLTFGVKGGFEAGARFQDALKLFTRRVRIGDAQEIAGPYPPRQRIGRGRPKR</sequence>